<evidence type="ECO:0000259" key="1">
    <source>
        <dbReference type="SMART" id="SM00460"/>
    </source>
</evidence>
<evidence type="ECO:0000313" key="2">
    <source>
        <dbReference type="EMBL" id="MEO3691594.1"/>
    </source>
</evidence>
<name>A0ABV0G1J4_9BURK</name>
<dbReference type="Gene3D" id="3.10.620.30">
    <property type="match status" value="1"/>
</dbReference>
<proteinExistence type="predicted"/>
<dbReference type="PANTHER" id="PTHR33490">
    <property type="entry name" value="BLR5614 PROTEIN-RELATED"/>
    <property type="match status" value="1"/>
</dbReference>
<organism evidence="2 3">
    <name type="scientific">Roseateles paludis</name>
    <dbReference type="NCBI Taxonomy" id="3145238"/>
    <lineage>
        <taxon>Bacteria</taxon>
        <taxon>Pseudomonadati</taxon>
        <taxon>Pseudomonadota</taxon>
        <taxon>Betaproteobacteria</taxon>
        <taxon>Burkholderiales</taxon>
        <taxon>Sphaerotilaceae</taxon>
        <taxon>Roseateles</taxon>
    </lineage>
</organism>
<keyword evidence="3" id="KW-1185">Reference proteome</keyword>
<dbReference type="Proteomes" id="UP001495147">
    <property type="component" value="Unassembled WGS sequence"/>
</dbReference>
<dbReference type="RefSeq" id="WP_347704412.1">
    <property type="nucleotide sequence ID" value="NZ_JBDPZD010000002.1"/>
</dbReference>
<dbReference type="EMBL" id="JBDPZD010000002">
    <property type="protein sequence ID" value="MEO3691594.1"/>
    <property type="molecule type" value="Genomic_DNA"/>
</dbReference>
<accession>A0ABV0G1J4</accession>
<dbReference type="InterPro" id="IPR002931">
    <property type="entry name" value="Transglutaminase-like"/>
</dbReference>
<comment type="caution">
    <text evidence="2">The sequence shown here is derived from an EMBL/GenBank/DDBJ whole genome shotgun (WGS) entry which is preliminary data.</text>
</comment>
<reference evidence="2 3" key="1">
    <citation type="submission" date="2024-05" db="EMBL/GenBank/DDBJ databases">
        <title>Roseateles sp. DJS-2-20 16S ribosomal RNA gene Genome sequencing and assembly.</title>
        <authorList>
            <person name="Woo H."/>
        </authorList>
    </citation>
    <scope>NUCLEOTIDE SEQUENCE [LARGE SCALE GENOMIC DNA]</scope>
    <source>
        <strain evidence="2 3">DJS-2-20</strain>
    </source>
</reference>
<dbReference type="InterPro" id="IPR038765">
    <property type="entry name" value="Papain-like_cys_pep_sf"/>
</dbReference>
<sequence length="299" mass="32566">MAVIDSMRQLSVLHITRYAYSADVESAQHAAVLVPRDTPWQRVLDWELDITPEPDGWRGAAERVRRDAWGNARLVFGHARVHQRLTVSSRFSVALQSRPAPDPARGPAWEQAALQPMAGFEEVREFGLPSPLAMPDAAIRNFAGRAFVPGTTVAQVGLTLQHLIHDSLHYRPASTQVSTRAAQALAQGAGVCQDFAHLFIACARSRGLAARYVSGYLLTQPPPGQPRLVGADASHAWVELWCPEQGWMALDPTNDIPANLDHVTLAWGRDYNDVAPLRGVLRGGGTASLVVEVTVEPEA</sequence>
<dbReference type="PANTHER" id="PTHR33490:SF7">
    <property type="entry name" value="BLR2979 PROTEIN"/>
    <property type="match status" value="1"/>
</dbReference>
<dbReference type="InterPro" id="IPR013589">
    <property type="entry name" value="Bac_transglu_N"/>
</dbReference>
<feature type="domain" description="Transglutaminase-like" evidence="1">
    <location>
        <begin position="184"/>
        <end position="254"/>
    </location>
</feature>
<protein>
    <submittedName>
        <fullName evidence="2">Transglutaminase family protein</fullName>
    </submittedName>
</protein>
<evidence type="ECO:0000313" key="3">
    <source>
        <dbReference type="Proteomes" id="UP001495147"/>
    </source>
</evidence>
<dbReference type="Pfam" id="PF08379">
    <property type="entry name" value="Bact_transglu_N"/>
    <property type="match status" value="1"/>
</dbReference>
<dbReference type="SMART" id="SM00460">
    <property type="entry name" value="TGc"/>
    <property type="match status" value="1"/>
</dbReference>
<dbReference type="Pfam" id="PF01841">
    <property type="entry name" value="Transglut_core"/>
    <property type="match status" value="1"/>
</dbReference>
<dbReference type="SUPFAM" id="SSF54001">
    <property type="entry name" value="Cysteine proteinases"/>
    <property type="match status" value="1"/>
</dbReference>
<gene>
    <name evidence="2" type="ORF">ABDJ85_08950</name>
</gene>